<reference evidence="1 2" key="1">
    <citation type="submission" date="2016-08" db="EMBL/GenBank/DDBJ databases">
        <title>Whole genome sequence of Mesorhizobium sp. strain UASWS1009 isolated from industrial sewage.</title>
        <authorList>
            <person name="Crovadore J."/>
            <person name="Calmin G."/>
            <person name="Chablais R."/>
            <person name="Cochard B."/>
            <person name="Lefort F."/>
        </authorList>
    </citation>
    <scope>NUCLEOTIDE SEQUENCE [LARGE SCALE GENOMIC DNA]</scope>
    <source>
        <strain evidence="1 2">UASWS1009</strain>
    </source>
</reference>
<name>A0A1C2DRZ5_9HYPH</name>
<dbReference type="EMBL" id="MDEO01000032">
    <property type="protein sequence ID" value="OCX17551.1"/>
    <property type="molecule type" value="Genomic_DNA"/>
</dbReference>
<dbReference type="STRING" id="1566387.QV13_12385"/>
<accession>A0A1C2DRZ5</accession>
<keyword evidence="2" id="KW-1185">Reference proteome</keyword>
<dbReference type="RefSeq" id="WP_024925148.1">
    <property type="nucleotide sequence ID" value="NZ_MDEO01000032.1"/>
</dbReference>
<evidence type="ECO:0000313" key="1">
    <source>
        <dbReference type="EMBL" id="OCX17551.1"/>
    </source>
</evidence>
<gene>
    <name evidence="1" type="ORF">QV13_12385</name>
</gene>
<sequence length="96" mass="10652">MGILFAFLIIASDGHDNEARGIGAMMAASAECGFKLDEEVLRQILHGAEDRYPGYAEDVAYAMRRAVERIRQAPPKWRAAHCADMRQDAKDSDLAK</sequence>
<dbReference type="AlphaFoldDB" id="A0A1C2DRZ5"/>
<dbReference type="Proteomes" id="UP000094412">
    <property type="component" value="Unassembled WGS sequence"/>
</dbReference>
<protein>
    <submittedName>
        <fullName evidence="1">Uncharacterized protein</fullName>
    </submittedName>
</protein>
<proteinExistence type="predicted"/>
<evidence type="ECO:0000313" key="2">
    <source>
        <dbReference type="Proteomes" id="UP000094412"/>
    </source>
</evidence>
<organism evidence="1 2">
    <name type="scientific">Mesorhizobium hungaricum</name>
    <dbReference type="NCBI Taxonomy" id="1566387"/>
    <lineage>
        <taxon>Bacteria</taxon>
        <taxon>Pseudomonadati</taxon>
        <taxon>Pseudomonadota</taxon>
        <taxon>Alphaproteobacteria</taxon>
        <taxon>Hyphomicrobiales</taxon>
        <taxon>Phyllobacteriaceae</taxon>
        <taxon>Mesorhizobium</taxon>
    </lineage>
</organism>
<comment type="caution">
    <text evidence="1">The sequence shown here is derived from an EMBL/GenBank/DDBJ whole genome shotgun (WGS) entry which is preliminary data.</text>
</comment>